<accession>A0A118K247</accession>
<name>A0A118K247_CYNCS</name>
<sequence>MPKKQKGHNHNFLITNATIPTPLPSSSSSRNSWCHILGCSIHTHSPVHTLPLISITTATATVCWCSSTPPTSVAAIIIPSTTKITASVVPSTTTVVSTTTPHSLVPESRPPSNRKSSPRSSYTFLNDYVIASCDSLNIIELRTLTQQQAVMPPALHQQLQALALPPPQQPLPHPPED</sequence>
<dbReference type="EMBL" id="LEKV01002330">
    <property type="protein sequence ID" value="KVI03793.1"/>
    <property type="molecule type" value="Genomic_DNA"/>
</dbReference>
<dbReference type="Proteomes" id="UP000243975">
    <property type="component" value="Unassembled WGS sequence"/>
</dbReference>
<dbReference type="AlphaFoldDB" id="A0A118K247"/>
<evidence type="ECO:0000313" key="2">
    <source>
        <dbReference type="EMBL" id="KVI03793.1"/>
    </source>
</evidence>
<evidence type="ECO:0000256" key="1">
    <source>
        <dbReference type="SAM" id="MobiDB-lite"/>
    </source>
</evidence>
<feature type="region of interest" description="Disordered" evidence="1">
    <location>
        <begin position="98"/>
        <end position="119"/>
    </location>
</feature>
<gene>
    <name evidence="2" type="ORF">Ccrd_017901</name>
</gene>
<keyword evidence="3" id="KW-1185">Reference proteome</keyword>
<proteinExistence type="predicted"/>
<reference evidence="2 3" key="1">
    <citation type="journal article" date="2016" name="Sci. Rep.">
        <title>The genome sequence of the outbreeding globe artichoke constructed de novo incorporating a phase-aware low-pass sequencing strategy of F1 progeny.</title>
        <authorList>
            <person name="Scaglione D."/>
            <person name="Reyes-Chin-Wo S."/>
            <person name="Acquadro A."/>
            <person name="Froenicke L."/>
            <person name="Portis E."/>
            <person name="Beitel C."/>
            <person name="Tirone M."/>
            <person name="Mauro R."/>
            <person name="Lo Monaco A."/>
            <person name="Mauromicale G."/>
            <person name="Faccioli P."/>
            <person name="Cattivelli L."/>
            <person name="Rieseberg L."/>
            <person name="Michelmore R."/>
            <person name="Lanteri S."/>
        </authorList>
    </citation>
    <scope>NUCLEOTIDE SEQUENCE [LARGE SCALE GENOMIC DNA]</scope>
    <source>
        <strain evidence="2">2C</strain>
    </source>
</reference>
<comment type="caution">
    <text evidence="2">The sequence shown here is derived from an EMBL/GenBank/DDBJ whole genome shotgun (WGS) entry which is preliminary data.</text>
</comment>
<dbReference type="Gramene" id="KVI03793">
    <property type="protein sequence ID" value="KVI03793"/>
    <property type="gene ID" value="Ccrd_017901"/>
</dbReference>
<protein>
    <submittedName>
        <fullName evidence="2">Uncharacterized protein</fullName>
    </submittedName>
</protein>
<organism evidence="2 3">
    <name type="scientific">Cynara cardunculus var. scolymus</name>
    <name type="common">Globe artichoke</name>
    <name type="synonym">Cynara scolymus</name>
    <dbReference type="NCBI Taxonomy" id="59895"/>
    <lineage>
        <taxon>Eukaryota</taxon>
        <taxon>Viridiplantae</taxon>
        <taxon>Streptophyta</taxon>
        <taxon>Embryophyta</taxon>
        <taxon>Tracheophyta</taxon>
        <taxon>Spermatophyta</taxon>
        <taxon>Magnoliopsida</taxon>
        <taxon>eudicotyledons</taxon>
        <taxon>Gunneridae</taxon>
        <taxon>Pentapetalae</taxon>
        <taxon>asterids</taxon>
        <taxon>campanulids</taxon>
        <taxon>Asterales</taxon>
        <taxon>Asteraceae</taxon>
        <taxon>Carduoideae</taxon>
        <taxon>Cardueae</taxon>
        <taxon>Carduinae</taxon>
        <taxon>Cynara</taxon>
    </lineage>
</organism>
<evidence type="ECO:0000313" key="3">
    <source>
        <dbReference type="Proteomes" id="UP000243975"/>
    </source>
</evidence>